<comment type="caution">
    <text evidence="1">The sequence shown here is derived from an EMBL/GenBank/DDBJ whole genome shotgun (WGS) entry which is preliminary data.</text>
</comment>
<protein>
    <submittedName>
        <fullName evidence="1">Uncharacterized protein</fullName>
    </submittedName>
</protein>
<accession>A0A1C7M1B7</accession>
<keyword evidence="2" id="KW-1185">Reference proteome</keyword>
<dbReference type="Proteomes" id="UP000092993">
    <property type="component" value="Unassembled WGS sequence"/>
</dbReference>
<reference evidence="1 2" key="1">
    <citation type="submission" date="2016-03" db="EMBL/GenBank/DDBJ databases">
        <title>Whole genome sequencing of Grifola frondosa 9006-11.</title>
        <authorList>
            <person name="Min B."/>
            <person name="Park H."/>
            <person name="Kim J.-G."/>
            <person name="Cho H."/>
            <person name="Oh Y.-L."/>
            <person name="Kong W.-S."/>
            <person name="Choi I.-G."/>
        </authorList>
    </citation>
    <scope>NUCLEOTIDE SEQUENCE [LARGE SCALE GENOMIC DNA]</scope>
    <source>
        <strain evidence="1 2">9006-11</strain>
    </source>
</reference>
<gene>
    <name evidence="1" type="ORF">A0H81_09145</name>
</gene>
<proteinExistence type="predicted"/>
<organism evidence="1 2">
    <name type="scientific">Grifola frondosa</name>
    <name type="common">Maitake</name>
    <name type="synonym">Polyporus frondosus</name>
    <dbReference type="NCBI Taxonomy" id="5627"/>
    <lineage>
        <taxon>Eukaryota</taxon>
        <taxon>Fungi</taxon>
        <taxon>Dikarya</taxon>
        <taxon>Basidiomycota</taxon>
        <taxon>Agaricomycotina</taxon>
        <taxon>Agaricomycetes</taxon>
        <taxon>Polyporales</taxon>
        <taxon>Grifolaceae</taxon>
        <taxon>Grifola</taxon>
    </lineage>
</organism>
<sequence length="66" mass="6701">MIAAGASTVASSGHFNSPAPLPTVCVLCASKCACPVSCCAPLTSLDNSKVTVTIHRVLRAPRSVEC</sequence>
<dbReference type="EMBL" id="LUGG01000013">
    <property type="protein sequence ID" value="OBZ70730.1"/>
    <property type="molecule type" value="Genomic_DNA"/>
</dbReference>
<evidence type="ECO:0000313" key="1">
    <source>
        <dbReference type="EMBL" id="OBZ70730.1"/>
    </source>
</evidence>
<name>A0A1C7M1B7_GRIFR</name>
<evidence type="ECO:0000313" key="2">
    <source>
        <dbReference type="Proteomes" id="UP000092993"/>
    </source>
</evidence>
<dbReference type="AlphaFoldDB" id="A0A1C7M1B7"/>